<dbReference type="Proteomes" id="UP000319094">
    <property type="component" value="Unassembled WGS sequence"/>
</dbReference>
<dbReference type="AlphaFoldDB" id="A0A542Y7Z9"/>
<organism evidence="8 9">
    <name type="scientific">Leucobacter komagatae</name>
    <dbReference type="NCBI Taxonomy" id="55969"/>
    <lineage>
        <taxon>Bacteria</taxon>
        <taxon>Bacillati</taxon>
        <taxon>Actinomycetota</taxon>
        <taxon>Actinomycetes</taxon>
        <taxon>Micrococcales</taxon>
        <taxon>Microbacteriaceae</taxon>
        <taxon>Leucobacter</taxon>
    </lineage>
</organism>
<comment type="caution">
    <text evidence="8">The sequence shown here is derived from an EMBL/GenBank/DDBJ whole genome shotgun (WGS) entry which is preliminary data.</text>
</comment>
<name>A0A542Y7Z9_9MICO</name>
<evidence type="ECO:0000313" key="9">
    <source>
        <dbReference type="Proteomes" id="UP000319094"/>
    </source>
</evidence>
<evidence type="ECO:0000256" key="1">
    <source>
        <dbReference type="ARBA" id="ARBA00004141"/>
    </source>
</evidence>
<feature type="transmembrane region" description="Helical" evidence="6">
    <location>
        <begin position="123"/>
        <end position="142"/>
    </location>
</feature>
<feature type="domain" description="EamA" evidence="7">
    <location>
        <begin position="149"/>
        <end position="282"/>
    </location>
</feature>
<reference evidence="8 9" key="1">
    <citation type="submission" date="2019-06" db="EMBL/GenBank/DDBJ databases">
        <title>Sequencing the genomes of 1000 actinobacteria strains.</title>
        <authorList>
            <person name="Klenk H.-P."/>
        </authorList>
    </citation>
    <scope>NUCLEOTIDE SEQUENCE [LARGE SCALE GENOMIC DNA]</scope>
    <source>
        <strain evidence="8 9">DSM 8803</strain>
    </source>
</reference>
<comment type="similarity">
    <text evidence="2">Belongs to the EamA transporter family.</text>
</comment>
<evidence type="ECO:0000256" key="6">
    <source>
        <dbReference type="SAM" id="Phobius"/>
    </source>
</evidence>
<dbReference type="PANTHER" id="PTHR32322:SF2">
    <property type="entry name" value="EAMA DOMAIN-CONTAINING PROTEIN"/>
    <property type="match status" value="1"/>
</dbReference>
<feature type="transmembrane region" description="Helical" evidence="6">
    <location>
        <begin position="148"/>
        <end position="167"/>
    </location>
</feature>
<accession>A0A542Y7Z9</accession>
<evidence type="ECO:0000256" key="4">
    <source>
        <dbReference type="ARBA" id="ARBA00022989"/>
    </source>
</evidence>
<dbReference type="GO" id="GO:0016020">
    <property type="term" value="C:membrane"/>
    <property type="evidence" value="ECO:0007669"/>
    <property type="project" value="UniProtKB-SubCell"/>
</dbReference>
<feature type="transmembrane region" description="Helical" evidence="6">
    <location>
        <begin position="207"/>
        <end position="227"/>
    </location>
</feature>
<proteinExistence type="inferred from homology"/>
<dbReference type="Gene3D" id="1.10.3730.20">
    <property type="match status" value="1"/>
</dbReference>
<evidence type="ECO:0000313" key="8">
    <source>
        <dbReference type="EMBL" id="TQL44206.1"/>
    </source>
</evidence>
<keyword evidence="4 6" id="KW-1133">Transmembrane helix</keyword>
<comment type="subcellular location">
    <subcellularLocation>
        <location evidence="1">Membrane</location>
        <topology evidence="1">Multi-pass membrane protein</topology>
    </subcellularLocation>
</comment>
<gene>
    <name evidence="8" type="ORF">FB468_2256</name>
</gene>
<dbReference type="PANTHER" id="PTHR32322">
    <property type="entry name" value="INNER MEMBRANE TRANSPORTER"/>
    <property type="match status" value="1"/>
</dbReference>
<feature type="transmembrane region" description="Helical" evidence="6">
    <location>
        <begin position="75"/>
        <end position="95"/>
    </location>
</feature>
<evidence type="ECO:0000256" key="3">
    <source>
        <dbReference type="ARBA" id="ARBA00022692"/>
    </source>
</evidence>
<evidence type="ECO:0000256" key="2">
    <source>
        <dbReference type="ARBA" id="ARBA00007362"/>
    </source>
</evidence>
<dbReference type="InterPro" id="IPR050638">
    <property type="entry name" value="AA-Vitamin_Transporters"/>
</dbReference>
<evidence type="ECO:0000259" key="7">
    <source>
        <dbReference type="Pfam" id="PF00892"/>
    </source>
</evidence>
<keyword evidence="5 6" id="KW-0472">Membrane</keyword>
<keyword evidence="9" id="KW-1185">Reference proteome</keyword>
<feature type="transmembrane region" description="Helical" evidence="6">
    <location>
        <begin position="179"/>
        <end position="201"/>
    </location>
</feature>
<dbReference type="EMBL" id="VFON01000001">
    <property type="protein sequence ID" value="TQL44206.1"/>
    <property type="molecule type" value="Genomic_DNA"/>
</dbReference>
<feature type="transmembrane region" description="Helical" evidence="6">
    <location>
        <begin position="101"/>
        <end position="118"/>
    </location>
</feature>
<feature type="transmembrane region" description="Helical" evidence="6">
    <location>
        <begin position="37"/>
        <end position="63"/>
    </location>
</feature>
<sequence>MQGGLQRPASGSALGRGVGLTQVASLGNQLGAATGALAFPAIGPVGVVAIRQLVAAAVLVPAGRPKFRAMRRADWLTVTALALVFSIMNTTVYIAIDRLGLGLAITLEFLGPLALVILSARRAIDLIGGLVAVTGVVTLVNPGPTSDLLGVAIGLVSAAAWAAYILLNRRIGQTMPGMQGTATASLISGVIWIPIAIAWFTAHPPPLWAIGLAVVCALASSVLPFTIDVIALRMLPAGLFSTLQSMHPVWAALVGLVILGQQLTPHELLGIGLVVASNVLVTSTNAVRARRS</sequence>
<evidence type="ECO:0000256" key="5">
    <source>
        <dbReference type="ARBA" id="ARBA00023136"/>
    </source>
</evidence>
<feature type="transmembrane region" description="Helical" evidence="6">
    <location>
        <begin position="239"/>
        <end position="262"/>
    </location>
</feature>
<dbReference type="InterPro" id="IPR037185">
    <property type="entry name" value="EmrE-like"/>
</dbReference>
<dbReference type="Pfam" id="PF00892">
    <property type="entry name" value="EamA"/>
    <property type="match status" value="1"/>
</dbReference>
<dbReference type="SUPFAM" id="SSF103481">
    <property type="entry name" value="Multidrug resistance efflux transporter EmrE"/>
    <property type="match status" value="2"/>
</dbReference>
<protein>
    <submittedName>
        <fullName evidence="8">Inner membrane transporter RhtA</fullName>
    </submittedName>
</protein>
<dbReference type="InterPro" id="IPR000620">
    <property type="entry name" value="EamA_dom"/>
</dbReference>
<feature type="transmembrane region" description="Helical" evidence="6">
    <location>
        <begin position="268"/>
        <end position="287"/>
    </location>
</feature>
<keyword evidence="3 6" id="KW-0812">Transmembrane</keyword>